<dbReference type="RefSeq" id="WP_074820086.1">
    <property type="nucleotide sequence ID" value="NZ_FOLW01000001.1"/>
</dbReference>
<feature type="region of interest" description="Disordered" evidence="1">
    <location>
        <begin position="336"/>
        <end position="381"/>
    </location>
</feature>
<evidence type="ECO:0000313" key="4">
    <source>
        <dbReference type="Proteomes" id="UP000226420"/>
    </source>
</evidence>
<feature type="compositionally biased region" description="Low complexity" evidence="1">
    <location>
        <begin position="340"/>
        <end position="356"/>
    </location>
</feature>
<dbReference type="Proteomes" id="UP000226420">
    <property type="component" value="Unassembled WGS sequence"/>
</dbReference>
<dbReference type="Pfam" id="PF02120">
    <property type="entry name" value="Flg_hook"/>
    <property type="match status" value="1"/>
</dbReference>
<dbReference type="AlphaFoldDB" id="A0AAJ4W7M5"/>
<reference evidence="3 4" key="1">
    <citation type="submission" date="2016-10" db="EMBL/GenBank/DDBJ databases">
        <authorList>
            <person name="Varghese N."/>
            <person name="Submissions S."/>
        </authorList>
    </citation>
    <scope>NUCLEOTIDE SEQUENCE [LARGE SCALE GENOMIC DNA]</scope>
    <source>
        <strain evidence="3 4">DSM 5563</strain>
    </source>
</reference>
<dbReference type="InterPro" id="IPR038610">
    <property type="entry name" value="FliK-like_C_sf"/>
</dbReference>
<feature type="compositionally biased region" description="Polar residues" evidence="1">
    <location>
        <begin position="115"/>
        <end position="130"/>
    </location>
</feature>
<name>A0AAJ4W7M5_9GAMM</name>
<dbReference type="CDD" id="cd17470">
    <property type="entry name" value="T3SS_Flik_C"/>
    <property type="match status" value="1"/>
</dbReference>
<feature type="domain" description="Flagellar hook-length control protein-like C-terminal" evidence="2">
    <location>
        <begin position="263"/>
        <end position="345"/>
    </location>
</feature>
<accession>A0AAJ4W7M5</accession>
<protein>
    <submittedName>
        <fullName evidence="3">Hook-length control protein FliK</fullName>
    </submittedName>
</protein>
<comment type="caution">
    <text evidence="3">The sequence shown here is derived from an EMBL/GenBank/DDBJ whole genome shotgun (WGS) entry which is preliminary data.</text>
</comment>
<sequence>MNINSFAQFSSPASGQSSAQASPLENLMGLLSSASQGQDGATFSLTDLLPALTAHVNEMADKNSDLTLPESGSEVQIDPALLLENLSAGNPQEGIAALLAYLVNGEVPKPKTGDVNAQPQDASVKQTTPMNGATPVITPEMRQSLLLNNGLVAQGPAMPAANVNLTELLNPTPMLRTENTQPEVAATTTPLTMVRSLLDKTEGSSTVSSASSSTSLASIMTGLPNSLSTEDQTVERTANWSTVKMQPRQENWSQQLHSVLSDRLQIQSDNRIQHATIRLDPPDMGKIDISLHMDGGKLQVQINANQNDIYKALQQISHELRQTLVEQNFTQVSVQITSNGQQQQQGQHRQANGQPQEPEIAKQSEAEESAKPKDDTILTTA</sequence>
<feature type="region of interest" description="Disordered" evidence="1">
    <location>
        <begin position="111"/>
        <end position="130"/>
    </location>
</feature>
<feature type="region of interest" description="Disordered" evidence="1">
    <location>
        <begin position="1"/>
        <end position="20"/>
    </location>
</feature>
<organism evidence="3 4">
    <name type="scientific">Pragia fontium DSM 5563 = ATCC 49100</name>
    <dbReference type="NCBI Taxonomy" id="1122977"/>
    <lineage>
        <taxon>Bacteria</taxon>
        <taxon>Pseudomonadati</taxon>
        <taxon>Pseudomonadota</taxon>
        <taxon>Gammaproteobacteria</taxon>
        <taxon>Enterobacterales</taxon>
        <taxon>Budviciaceae</taxon>
        <taxon>Pragia</taxon>
    </lineage>
</organism>
<evidence type="ECO:0000259" key="2">
    <source>
        <dbReference type="Pfam" id="PF02120"/>
    </source>
</evidence>
<gene>
    <name evidence="3" type="ORF">SAMN02745723_101148</name>
</gene>
<feature type="compositionally biased region" description="Basic and acidic residues" evidence="1">
    <location>
        <begin position="359"/>
        <end position="381"/>
    </location>
</feature>
<dbReference type="EMBL" id="FOLW01000001">
    <property type="protein sequence ID" value="SFC00708.1"/>
    <property type="molecule type" value="Genomic_DNA"/>
</dbReference>
<proteinExistence type="predicted"/>
<dbReference type="InterPro" id="IPR052563">
    <property type="entry name" value="FliK"/>
</dbReference>
<dbReference type="InterPro" id="IPR021136">
    <property type="entry name" value="Flagellar_hook_control-like_C"/>
</dbReference>
<dbReference type="PANTHER" id="PTHR37533:SF2">
    <property type="entry name" value="FLAGELLAR HOOK-LENGTH CONTROL PROTEIN"/>
    <property type="match status" value="1"/>
</dbReference>
<dbReference type="Gene3D" id="3.30.750.140">
    <property type="match status" value="1"/>
</dbReference>
<evidence type="ECO:0000256" key="1">
    <source>
        <dbReference type="SAM" id="MobiDB-lite"/>
    </source>
</evidence>
<evidence type="ECO:0000313" key="3">
    <source>
        <dbReference type="EMBL" id="SFC00708.1"/>
    </source>
</evidence>
<dbReference type="PANTHER" id="PTHR37533">
    <property type="entry name" value="FLAGELLAR HOOK-LENGTH CONTROL PROTEIN"/>
    <property type="match status" value="1"/>
</dbReference>